<organism evidence="16 17">
    <name type="scientific">Desulfosporosinus orientis (strain ATCC 19365 / DSM 765 / NCIMB 8382 / VKM B-1628 / Singapore I)</name>
    <name type="common">Desulfotomaculum orientis</name>
    <dbReference type="NCBI Taxonomy" id="768706"/>
    <lineage>
        <taxon>Bacteria</taxon>
        <taxon>Bacillati</taxon>
        <taxon>Bacillota</taxon>
        <taxon>Clostridia</taxon>
        <taxon>Eubacteriales</taxon>
        <taxon>Desulfitobacteriaceae</taxon>
        <taxon>Desulfosporosinus</taxon>
    </lineage>
</organism>
<keyword evidence="13" id="KW-0175">Coiled coil</keyword>
<keyword evidence="17" id="KW-1185">Reference proteome</keyword>
<evidence type="ECO:0000256" key="12">
    <source>
        <dbReference type="NCBIfam" id="TIGR04265"/>
    </source>
</evidence>
<dbReference type="eggNOG" id="COG1502">
    <property type="taxonomic scope" value="Bacteria"/>
</dbReference>
<reference evidence="16 17" key="2">
    <citation type="journal article" date="2012" name="J. Bacteriol.">
        <title>Complete genome sequences of Desulfosporosinus orientis DSM765T, Desulfosporosinus youngiae DSM17734T, Desulfosporosinus meridiei DSM13257T, and Desulfosporosinus acidiphilus DSM22704T.</title>
        <authorList>
            <person name="Pester M."/>
            <person name="Brambilla E."/>
            <person name="Alazard D."/>
            <person name="Rattei T."/>
            <person name="Weinmaier T."/>
            <person name="Han J."/>
            <person name="Lucas S."/>
            <person name="Lapidus A."/>
            <person name="Cheng J.F."/>
            <person name="Goodwin L."/>
            <person name="Pitluck S."/>
            <person name="Peters L."/>
            <person name="Ovchinnikova G."/>
            <person name="Teshima H."/>
            <person name="Detter J.C."/>
            <person name="Han C.S."/>
            <person name="Tapia R."/>
            <person name="Land M.L."/>
            <person name="Hauser L."/>
            <person name="Kyrpides N.C."/>
            <person name="Ivanova N.N."/>
            <person name="Pagani I."/>
            <person name="Huntmann M."/>
            <person name="Wei C.L."/>
            <person name="Davenport K.W."/>
            <person name="Daligault H."/>
            <person name="Chain P.S."/>
            <person name="Chen A."/>
            <person name="Mavromatis K."/>
            <person name="Markowitz V."/>
            <person name="Szeto E."/>
            <person name="Mikhailova N."/>
            <person name="Pati A."/>
            <person name="Wagner M."/>
            <person name="Woyke T."/>
            <person name="Ollivier B."/>
            <person name="Klenk H.P."/>
            <person name="Spring S."/>
            <person name="Loy A."/>
        </authorList>
    </citation>
    <scope>NUCLEOTIDE SEQUENCE [LARGE SCALE GENOMIC DNA]</scope>
    <source>
        <strain evidence="17">ATCC 19365 / DSM 765 / NCIMB 8382 / VKM B-1628</strain>
    </source>
</reference>
<dbReference type="RefSeq" id="WP_014186353.1">
    <property type="nucleotide sequence ID" value="NC_016584.1"/>
</dbReference>
<dbReference type="Gene3D" id="3.30.870.10">
    <property type="entry name" value="Endonuclease Chain A"/>
    <property type="match status" value="2"/>
</dbReference>
<evidence type="ECO:0000256" key="1">
    <source>
        <dbReference type="ARBA" id="ARBA00004651"/>
    </source>
</evidence>
<keyword evidence="5 14" id="KW-0812">Transmembrane</keyword>
<dbReference type="InterPro" id="IPR022924">
    <property type="entry name" value="Cardiolipin_synthase"/>
</dbReference>
<feature type="transmembrane region" description="Helical" evidence="14">
    <location>
        <begin position="36"/>
        <end position="56"/>
    </location>
</feature>
<keyword evidence="7 14" id="KW-1133">Transmembrane helix</keyword>
<gene>
    <name evidence="16" type="ordered locus">Desor_4108</name>
</gene>
<evidence type="ECO:0000256" key="7">
    <source>
        <dbReference type="ARBA" id="ARBA00022989"/>
    </source>
</evidence>
<keyword evidence="8" id="KW-0443">Lipid metabolism</keyword>
<protein>
    <recommendedName>
        <fullName evidence="12">Cardiolipin synthase</fullName>
        <ecNumber evidence="12">2.7.8.-</ecNumber>
    </recommendedName>
</protein>
<keyword evidence="9 14" id="KW-0472">Membrane</keyword>
<keyword evidence="6" id="KW-0677">Repeat</keyword>
<keyword evidence="4" id="KW-0808">Transferase</keyword>
<proteinExistence type="predicted"/>
<keyword evidence="11" id="KW-1208">Phospholipid metabolism</keyword>
<dbReference type="EMBL" id="CP003108">
    <property type="protein sequence ID" value="AET69546.1"/>
    <property type="molecule type" value="Genomic_DNA"/>
</dbReference>
<evidence type="ECO:0000256" key="9">
    <source>
        <dbReference type="ARBA" id="ARBA00023136"/>
    </source>
</evidence>
<evidence type="ECO:0000256" key="14">
    <source>
        <dbReference type="SAM" id="Phobius"/>
    </source>
</evidence>
<dbReference type="Pfam" id="PF13091">
    <property type="entry name" value="PLDc_2"/>
    <property type="match status" value="2"/>
</dbReference>
<evidence type="ECO:0000256" key="11">
    <source>
        <dbReference type="ARBA" id="ARBA00023264"/>
    </source>
</evidence>
<dbReference type="EC" id="2.7.8.-" evidence="12"/>
<comment type="subcellular location">
    <subcellularLocation>
        <location evidence="1">Cell membrane</location>
        <topology evidence="1">Multi-pass membrane protein</topology>
    </subcellularLocation>
</comment>
<dbReference type="InterPro" id="IPR025202">
    <property type="entry name" value="PLD-like_dom"/>
</dbReference>
<keyword evidence="2" id="KW-1003">Cell membrane</keyword>
<dbReference type="PATRIC" id="fig|768706.3.peg.4163"/>
<dbReference type="Proteomes" id="UP000006346">
    <property type="component" value="Chromosome"/>
</dbReference>
<feature type="domain" description="PLD phosphodiesterase" evidence="15">
    <location>
        <begin position="244"/>
        <end position="271"/>
    </location>
</feature>
<dbReference type="SUPFAM" id="SSF56024">
    <property type="entry name" value="Phospholipase D/nuclease"/>
    <property type="match status" value="2"/>
</dbReference>
<name>G7WH38_DESOD</name>
<dbReference type="AlphaFoldDB" id="G7WH38"/>
<feature type="coiled-coil region" evidence="13">
    <location>
        <begin position="92"/>
        <end position="119"/>
    </location>
</feature>
<dbReference type="PANTHER" id="PTHR21248:SF22">
    <property type="entry name" value="PHOSPHOLIPASE D"/>
    <property type="match status" value="1"/>
</dbReference>
<dbReference type="HOGENOM" id="CLU_038053_1_2_9"/>
<dbReference type="CDD" id="cd09160">
    <property type="entry name" value="PLDc_SMU_988_like_2"/>
    <property type="match status" value="1"/>
</dbReference>
<dbReference type="OrthoDB" id="9762009at2"/>
<evidence type="ECO:0000256" key="3">
    <source>
        <dbReference type="ARBA" id="ARBA00022516"/>
    </source>
</evidence>
<evidence type="ECO:0000313" key="16">
    <source>
        <dbReference type="EMBL" id="AET69546.1"/>
    </source>
</evidence>
<feature type="transmembrane region" description="Helical" evidence="14">
    <location>
        <begin position="68"/>
        <end position="86"/>
    </location>
</feature>
<dbReference type="CDD" id="cd09154">
    <property type="entry name" value="PLDc_SMU_988_like_1"/>
    <property type="match status" value="1"/>
</dbReference>
<evidence type="ECO:0000256" key="10">
    <source>
        <dbReference type="ARBA" id="ARBA00023209"/>
    </source>
</evidence>
<dbReference type="GO" id="GO:0008808">
    <property type="term" value="F:cardiolipin synthase activity"/>
    <property type="evidence" value="ECO:0007669"/>
    <property type="project" value="UniProtKB-UniRule"/>
</dbReference>
<evidence type="ECO:0000313" key="17">
    <source>
        <dbReference type="Proteomes" id="UP000006346"/>
    </source>
</evidence>
<evidence type="ECO:0000256" key="8">
    <source>
        <dbReference type="ARBA" id="ARBA00023098"/>
    </source>
</evidence>
<evidence type="ECO:0000256" key="5">
    <source>
        <dbReference type="ARBA" id="ARBA00022692"/>
    </source>
</evidence>
<evidence type="ECO:0000259" key="15">
    <source>
        <dbReference type="PROSITE" id="PS50035"/>
    </source>
</evidence>
<evidence type="ECO:0000256" key="6">
    <source>
        <dbReference type="ARBA" id="ARBA00022737"/>
    </source>
</evidence>
<keyword evidence="10" id="KW-0594">Phospholipid biosynthesis</keyword>
<evidence type="ECO:0000256" key="2">
    <source>
        <dbReference type="ARBA" id="ARBA00022475"/>
    </source>
</evidence>
<dbReference type="Pfam" id="PF13396">
    <property type="entry name" value="PLDc_N"/>
    <property type="match status" value="1"/>
</dbReference>
<feature type="transmembrane region" description="Helical" evidence="14">
    <location>
        <begin position="12"/>
        <end position="30"/>
    </location>
</feature>
<dbReference type="KEGG" id="dor:Desor_4108"/>
<dbReference type="GO" id="GO:0032049">
    <property type="term" value="P:cardiolipin biosynthetic process"/>
    <property type="evidence" value="ECO:0007669"/>
    <property type="project" value="UniProtKB-UniRule"/>
</dbReference>
<sequence length="511" mass="59300">MKNLLRFFSSRVVLVGTPLLIQVFFMIVVILKFSSYFVYVYTILTLLSGAALLKILTGKSNPAYKIAWIIPIMLFPIFGGLFYLLFGGNNSSKRMKRKMHDIEERMTRLLGQNEAVIEEIQSLDRSAANQSRYIEKYSFCPVYNNTTSEYLSPGECMFERLLQELDKAERYIFLEYFIIEEGVMWDAVLNILVKKVQQGVDVRVIYDDIGCLLTLPYGYDKLLESMGIKCSAFNRFVPILSGRINNRDHRKIAVIDGGTAFTGGINLADEYINTYQKHGHWKDSAILIKGEAVWSFTVMFLSLWSYQRKTEEDFEHFRPLRKQTETFVTDGYVQPFNDSPINDELIGETVYLNLINRAERYIYINTPYLILDYEMIIALCAAAKRSVDVRIITPHIPDKWFVHSVTRSNYPLLVENGVKIYEYIPGFNHAKSLAVDDEMGVVGTINLDYRSLFLHFECGVWLYQTQSILEVKKDFLKTLDQCQLITLEYCRSIRWYKSLGRIFLRIFAPLM</sequence>
<dbReference type="InterPro" id="IPR001736">
    <property type="entry name" value="PLipase_D/transphosphatidylase"/>
</dbReference>
<dbReference type="InterPro" id="IPR027379">
    <property type="entry name" value="CLS_N"/>
</dbReference>
<evidence type="ECO:0000256" key="13">
    <source>
        <dbReference type="SAM" id="Coils"/>
    </source>
</evidence>
<feature type="domain" description="PLD phosphodiesterase" evidence="15">
    <location>
        <begin position="424"/>
        <end position="451"/>
    </location>
</feature>
<accession>G7WH38</accession>
<reference evidence="17" key="1">
    <citation type="submission" date="2011-11" db="EMBL/GenBank/DDBJ databases">
        <title>Complete sequence of Desulfosporosinus orientis DSM 765.</title>
        <authorList>
            <person name="Lucas S."/>
            <person name="Han J."/>
            <person name="Lapidus A."/>
            <person name="Cheng J.-F."/>
            <person name="Goodwin L."/>
            <person name="Pitluck S."/>
            <person name="Peters L."/>
            <person name="Ovchinnikova G."/>
            <person name="Teshima H."/>
            <person name="Detter J.C."/>
            <person name="Han C."/>
            <person name="Tapia R."/>
            <person name="Land M."/>
            <person name="Hauser L."/>
            <person name="Kyrpides N."/>
            <person name="Ivanova N."/>
            <person name="Pagani I."/>
            <person name="Pester M."/>
            <person name="Spring S."/>
            <person name="Ollivier B."/>
            <person name="Rattei T."/>
            <person name="Klenk H.-P."/>
            <person name="Wagner M."/>
            <person name="Loy A."/>
            <person name="Woyke T."/>
        </authorList>
    </citation>
    <scope>NUCLEOTIDE SEQUENCE [LARGE SCALE GENOMIC DNA]</scope>
    <source>
        <strain evidence="17">ATCC 19365 / DSM 765 / NCIMB 8382 / VKM B-1628</strain>
    </source>
</reference>
<evidence type="ECO:0000256" key="4">
    <source>
        <dbReference type="ARBA" id="ARBA00022679"/>
    </source>
</evidence>
<dbReference type="NCBIfam" id="TIGR04265">
    <property type="entry name" value="bac_cardiolipin"/>
    <property type="match status" value="1"/>
</dbReference>
<dbReference type="PROSITE" id="PS50035">
    <property type="entry name" value="PLD"/>
    <property type="match status" value="2"/>
</dbReference>
<dbReference type="GO" id="GO:0005886">
    <property type="term" value="C:plasma membrane"/>
    <property type="evidence" value="ECO:0007669"/>
    <property type="project" value="UniProtKB-SubCell"/>
</dbReference>
<dbReference type="STRING" id="768706.Desor_4108"/>
<dbReference type="PANTHER" id="PTHR21248">
    <property type="entry name" value="CARDIOLIPIN SYNTHASE"/>
    <property type="match status" value="1"/>
</dbReference>
<dbReference type="SMART" id="SM00155">
    <property type="entry name" value="PLDc"/>
    <property type="match status" value="2"/>
</dbReference>
<keyword evidence="3" id="KW-0444">Lipid biosynthesis</keyword>